<dbReference type="AlphaFoldDB" id="S5T4W3"/>
<evidence type="ECO:0000313" key="1">
    <source>
        <dbReference type="EMBL" id="AGS38629.1"/>
    </source>
</evidence>
<keyword evidence="2" id="KW-1185">Reference proteome</keyword>
<evidence type="ECO:0000313" key="2">
    <source>
        <dbReference type="Proteomes" id="UP000015380"/>
    </source>
</evidence>
<dbReference type="Gene3D" id="3.20.160.10">
    <property type="entry name" value="vpa0580 domain like"/>
    <property type="match status" value="1"/>
</dbReference>
<proteinExistence type="predicted"/>
<reference evidence="1 2" key="1">
    <citation type="submission" date="2013-05" db="EMBL/GenBank/DDBJ databases">
        <title>Between feast and famine: a lifestyle of most important marine PAH-degrading bacterium Cycloclasticus sp. 7ME.</title>
        <authorList>
            <person name="Yakimov M.M."/>
            <person name="Messina E."/>
            <person name="Genovese M."/>
            <person name="Denaro R."/>
            <person name="Crisafi F."/>
            <person name="Russo D."/>
            <person name="Cappello S."/>
            <person name="Santisi S."/>
            <person name="Smedile F."/>
            <person name="Golyshina O.V."/>
            <person name="Tran H."/>
            <person name="Pieper D.H."/>
            <person name="Golyshin P.N."/>
            <person name="Giuliano L."/>
        </authorList>
    </citation>
    <scope>NUCLEOTIDE SEQUENCE [LARGE SCALE GENOMIC DNA]</scope>
    <source>
        <strain evidence="1 2">78-ME</strain>
    </source>
</reference>
<dbReference type="PATRIC" id="fig|1198232.3.peg.291"/>
<protein>
    <submittedName>
        <fullName evidence="1">HopJ type III effector protein</fullName>
    </submittedName>
</protein>
<dbReference type="EMBL" id="CP005996">
    <property type="protein sequence ID" value="AGS38629.1"/>
    <property type="molecule type" value="Genomic_DNA"/>
</dbReference>
<dbReference type="InterPro" id="IPR014984">
    <property type="entry name" value="HopJ"/>
</dbReference>
<dbReference type="eggNOG" id="ENOG5032RP0">
    <property type="taxonomic scope" value="Bacteria"/>
</dbReference>
<dbReference type="InterPro" id="IPR038604">
    <property type="entry name" value="HopJ_sf"/>
</dbReference>
<organism evidence="1 2">
    <name type="scientific">Cycloclasticus zancles 78-ME</name>
    <dbReference type="NCBI Taxonomy" id="1198232"/>
    <lineage>
        <taxon>Bacteria</taxon>
        <taxon>Pseudomonadati</taxon>
        <taxon>Pseudomonadota</taxon>
        <taxon>Gammaproteobacteria</taxon>
        <taxon>Thiotrichales</taxon>
        <taxon>Piscirickettsiaceae</taxon>
        <taxon>Cycloclasticus</taxon>
    </lineage>
</organism>
<dbReference type="Proteomes" id="UP000015380">
    <property type="component" value="Chromosome"/>
</dbReference>
<dbReference type="KEGG" id="cza:CYCME_0287"/>
<sequence length="111" mass="12541">MNNIQQLREALATLQFSDTMNIIDALYDFTPSAFSNGEVNNKANENNGSCKLFAFAKLNEFTEPQTLALFGEYYRDVLATPDGDDHQNIRHFMKTGWAGIRFDSNPLTAKK</sequence>
<dbReference type="HOGENOM" id="CLU_121622_1_1_6"/>
<dbReference type="RefSeq" id="WP_020931914.1">
    <property type="nucleotide sequence ID" value="NC_021917.1"/>
</dbReference>
<reference evidence="2" key="2">
    <citation type="journal article" date="2016" name="Environ. Microbiol. Rep.">
        <title>Analysis of defence systems and a conjugative IncP-1 plasmid in the marine polyaromatic hydrocarbons-degrading bacterium Cycloclasticus sp. 78-ME.</title>
        <authorList>
            <person name="Yakimov M.M."/>
            <person name="Crisafi F."/>
            <person name="Messina E."/>
            <person name="Smedile F."/>
            <person name="Lopatina A."/>
            <person name="Denaro R."/>
            <person name="Pieper D.H."/>
            <person name="Golyshin P.N."/>
            <person name="Giuliano L."/>
        </authorList>
    </citation>
    <scope>NUCLEOTIDE SEQUENCE [LARGE SCALE GENOMIC DNA]</scope>
    <source>
        <strain evidence="2">78-ME</strain>
    </source>
</reference>
<accession>S5T4W3</accession>
<name>S5T4W3_9GAMM</name>
<dbReference type="Pfam" id="PF08888">
    <property type="entry name" value="HopJ"/>
    <property type="match status" value="1"/>
</dbReference>
<gene>
    <name evidence="1" type="ORF">CYCME_0287</name>
</gene>